<dbReference type="HOGENOM" id="CLU_1057248_0_0_6"/>
<proteinExistence type="predicted"/>
<dbReference type="KEGG" id="sbn:Sbal195_2231"/>
<sequence precursor="true">MKLILLFLVLITMAHTTLTVNGFIMRAVELIGKMKEQSTIFFPEKVEKSIVAFIHRNGEQKVLQKGSVISKSLLLNKFIYLDEGLIFYAKRTNDYTRPKFVNAIVPERLTDYHLLLEDKCTCCKQIIIARDSKVTFIDKMLINSLSNSDIELFKKFMFSSNYFMERQTALAIFLLTSSPEEKLVKLVFDILTVFEIDFKDEWLKVNIKLTRGEIADILHISIIKLDLMLNTLRKKGLFKRVGNYMFFNKNLLEDLSPCPLGREDASGCKSNNMLKFKSNNMIYINNY</sequence>
<dbReference type="InterPro" id="IPR014710">
    <property type="entry name" value="RmlC-like_jellyroll"/>
</dbReference>
<dbReference type="Gene3D" id="2.60.120.10">
    <property type="entry name" value="Jelly Rolls"/>
    <property type="match status" value="1"/>
</dbReference>
<dbReference type="EMBL" id="CP000891">
    <property type="protein sequence ID" value="ABX49400.1"/>
    <property type="molecule type" value="Genomic_DNA"/>
</dbReference>
<evidence type="ECO:0000313" key="1">
    <source>
        <dbReference type="EMBL" id="ABX49400.1"/>
    </source>
</evidence>
<dbReference type="SUPFAM" id="SSF46785">
    <property type="entry name" value="Winged helix' DNA-binding domain"/>
    <property type="match status" value="1"/>
</dbReference>
<dbReference type="Proteomes" id="UP000000770">
    <property type="component" value="Chromosome"/>
</dbReference>
<accession>A9L1Y2</accession>
<reference evidence="1 2" key="1">
    <citation type="submission" date="2007-11" db="EMBL/GenBank/DDBJ databases">
        <title>Complete sequence of chromosome of Shewanella baltica OS195.</title>
        <authorList>
            <consortium name="US DOE Joint Genome Institute"/>
            <person name="Copeland A."/>
            <person name="Lucas S."/>
            <person name="Lapidus A."/>
            <person name="Barry K."/>
            <person name="Glavina del Rio T."/>
            <person name="Dalin E."/>
            <person name="Tice H."/>
            <person name="Pitluck S."/>
            <person name="Chain P."/>
            <person name="Malfatti S."/>
            <person name="Shin M."/>
            <person name="Vergez L."/>
            <person name="Schmutz J."/>
            <person name="Larimer F."/>
            <person name="Land M."/>
            <person name="Hauser L."/>
            <person name="Kyrpides N."/>
            <person name="Kim E."/>
            <person name="Brettar I."/>
            <person name="Rodrigues J."/>
            <person name="Konstantinidis K."/>
            <person name="Klappenbach J."/>
            <person name="Hofle M."/>
            <person name="Tiedje J."/>
            <person name="Richardson P."/>
        </authorList>
    </citation>
    <scope>NUCLEOTIDE SEQUENCE [LARGE SCALE GENOMIC DNA]</scope>
    <source>
        <strain evidence="1 2">OS195</strain>
    </source>
</reference>
<dbReference type="InterPro" id="IPR036390">
    <property type="entry name" value="WH_DNA-bd_sf"/>
</dbReference>
<gene>
    <name evidence="1" type="ordered locus">Sbal195_2231</name>
</gene>
<name>A9L1Y2_SHEB9</name>
<organism evidence="1 2">
    <name type="scientific">Shewanella baltica (strain OS195)</name>
    <dbReference type="NCBI Taxonomy" id="399599"/>
    <lineage>
        <taxon>Bacteria</taxon>
        <taxon>Pseudomonadati</taxon>
        <taxon>Pseudomonadota</taxon>
        <taxon>Gammaproteobacteria</taxon>
        <taxon>Alteromonadales</taxon>
        <taxon>Shewanellaceae</taxon>
        <taxon>Shewanella</taxon>
    </lineage>
</organism>
<evidence type="ECO:0000313" key="2">
    <source>
        <dbReference type="Proteomes" id="UP000000770"/>
    </source>
</evidence>
<dbReference type="AlphaFoldDB" id="A9L1Y2"/>
<protein>
    <submittedName>
        <fullName evidence="1">Putative transcriptional regulator, Crp/Fnr family</fullName>
    </submittedName>
</protein>